<evidence type="ECO:0000313" key="2">
    <source>
        <dbReference type="EMBL" id="KRH92043.1"/>
    </source>
</evidence>
<protein>
    <submittedName>
        <fullName evidence="2">Subunit of tRNA-specific adenosine-34 deaminase</fullName>
    </submittedName>
</protein>
<sequence length="253" mass="29880">MSLLVTKIYKKSQVNLIKASVKIIESSKIGPFIEEIRDLKEFEIPKHLKRVKKMDDKFSYLLMKMGDNPDYKTVDVSSSAYFDTRDEYLFYNKIWPVNWYPQREVPINIEYIKNFVEKLPEMKKSYINFNDQRSDLKNQHKCAKSCMVIDPNNQMSHSQIFTSKDKILHSILECISTISKENGKNKQGYLCTGMDIFLSNEPCQSCAMALIHGRIKRVFFIKSNTGIFEKQFFHQNKSFNHRFEVYKVKNQIH</sequence>
<organism evidence="2 3">
    <name type="scientific">Pseudoloma neurophilia</name>
    <dbReference type="NCBI Taxonomy" id="146866"/>
    <lineage>
        <taxon>Eukaryota</taxon>
        <taxon>Fungi</taxon>
        <taxon>Fungi incertae sedis</taxon>
        <taxon>Microsporidia</taxon>
        <taxon>Pseudoloma</taxon>
    </lineage>
</organism>
<dbReference type="EMBL" id="LGUB01001270">
    <property type="protein sequence ID" value="KRH92043.1"/>
    <property type="molecule type" value="Genomic_DNA"/>
</dbReference>
<feature type="domain" description="CMP/dCMP-type deaminase" evidence="1">
    <location>
        <begin position="131"/>
        <end position="246"/>
    </location>
</feature>
<dbReference type="Pfam" id="PF00383">
    <property type="entry name" value="dCMP_cyt_deam_1"/>
    <property type="match status" value="1"/>
</dbReference>
<reference evidence="2 3" key="1">
    <citation type="submission" date="2015-07" db="EMBL/GenBank/DDBJ databases">
        <title>The genome of Pseudoloma neurophilia, a relevant intracellular parasite of the zebrafish.</title>
        <authorList>
            <person name="Ndikumana S."/>
            <person name="Pelin A."/>
            <person name="Sanders J."/>
            <person name="Corradi N."/>
        </authorList>
    </citation>
    <scope>NUCLEOTIDE SEQUENCE [LARGE SCALE GENOMIC DNA]</scope>
    <source>
        <strain evidence="2 3">MK1</strain>
    </source>
</reference>
<dbReference type="OrthoDB" id="3180714at2759"/>
<accession>A0A0R0M117</accession>
<keyword evidence="3" id="KW-1185">Reference proteome</keyword>
<gene>
    <name evidence="2" type="ORF">M153_1345600045</name>
</gene>
<dbReference type="Proteomes" id="UP000051530">
    <property type="component" value="Unassembled WGS sequence"/>
</dbReference>
<evidence type="ECO:0000313" key="3">
    <source>
        <dbReference type="Proteomes" id="UP000051530"/>
    </source>
</evidence>
<dbReference type="GO" id="GO:0006139">
    <property type="term" value="P:nucleobase-containing compound metabolic process"/>
    <property type="evidence" value="ECO:0007669"/>
    <property type="project" value="UniProtKB-ARBA"/>
</dbReference>
<dbReference type="InterPro" id="IPR002125">
    <property type="entry name" value="CMP_dCMP_dom"/>
</dbReference>
<proteinExistence type="predicted"/>
<dbReference type="GO" id="GO:0003824">
    <property type="term" value="F:catalytic activity"/>
    <property type="evidence" value="ECO:0007669"/>
    <property type="project" value="InterPro"/>
</dbReference>
<comment type="caution">
    <text evidence="2">The sequence shown here is derived from an EMBL/GenBank/DDBJ whole genome shotgun (WGS) entry which is preliminary data.</text>
</comment>
<dbReference type="VEuPathDB" id="MicrosporidiaDB:M153_1345600045"/>
<dbReference type="AlphaFoldDB" id="A0A0R0M117"/>
<dbReference type="PROSITE" id="PS51747">
    <property type="entry name" value="CYT_DCMP_DEAMINASES_2"/>
    <property type="match status" value="1"/>
</dbReference>
<dbReference type="Gene3D" id="3.40.140.10">
    <property type="entry name" value="Cytidine Deaminase, domain 2"/>
    <property type="match status" value="1"/>
</dbReference>
<name>A0A0R0M117_9MICR</name>
<evidence type="ECO:0000259" key="1">
    <source>
        <dbReference type="PROSITE" id="PS51747"/>
    </source>
</evidence>
<feature type="non-terminal residue" evidence="2">
    <location>
        <position position="253"/>
    </location>
</feature>
<dbReference type="InterPro" id="IPR016193">
    <property type="entry name" value="Cytidine_deaminase-like"/>
</dbReference>
<dbReference type="SUPFAM" id="SSF53927">
    <property type="entry name" value="Cytidine deaminase-like"/>
    <property type="match status" value="1"/>
</dbReference>